<dbReference type="STRING" id="1194695.A0A5A7UV14"/>
<dbReference type="OrthoDB" id="7759664at2759"/>
<dbReference type="AlphaFoldDB" id="A0A5A7UV14"/>
<evidence type="ECO:0000313" key="1">
    <source>
        <dbReference type="EMBL" id="KAA0057385.1"/>
    </source>
</evidence>
<reference evidence="1 2" key="1">
    <citation type="submission" date="2019-08" db="EMBL/GenBank/DDBJ databases">
        <title>Draft genome sequences of two oriental melons (Cucumis melo L. var makuwa).</title>
        <authorList>
            <person name="Kwon S.-Y."/>
        </authorList>
    </citation>
    <scope>NUCLEOTIDE SEQUENCE [LARGE SCALE GENOMIC DNA]</scope>
    <source>
        <strain evidence="2">cv. SW 3</strain>
        <tissue evidence="1">Leaf</tissue>
    </source>
</reference>
<comment type="caution">
    <text evidence="1">The sequence shown here is derived from an EMBL/GenBank/DDBJ whole genome shotgun (WGS) entry which is preliminary data.</text>
</comment>
<proteinExistence type="predicted"/>
<sequence length="166" mass="18155">MDVAVDERSYHIDYGTSQSTNYCGESFFNKSTSLDPSWLHDWTSQSMDGAGPSNAARSVGLGRVQMMMRHLASVGETYAQTSIEDSAWSLWPLNPSQVVAGGSQVPRNVVGRHPGSMGGLNMNVARASNENLANILAMAETVREVLPHVPDELIFQGLQFEERIQV</sequence>
<organism evidence="1 2">
    <name type="scientific">Cucumis melo var. makuwa</name>
    <name type="common">Oriental melon</name>
    <dbReference type="NCBI Taxonomy" id="1194695"/>
    <lineage>
        <taxon>Eukaryota</taxon>
        <taxon>Viridiplantae</taxon>
        <taxon>Streptophyta</taxon>
        <taxon>Embryophyta</taxon>
        <taxon>Tracheophyta</taxon>
        <taxon>Spermatophyta</taxon>
        <taxon>Magnoliopsida</taxon>
        <taxon>eudicotyledons</taxon>
        <taxon>Gunneridae</taxon>
        <taxon>Pentapetalae</taxon>
        <taxon>rosids</taxon>
        <taxon>fabids</taxon>
        <taxon>Cucurbitales</taxon>
        <taxon>Cucurbitaceae</taxon>
        <taxon>Benincaseae</taxon>
        <taxon>Cucumis</taxon>
    </lineage>
</organism>
<dbReference type="Gene3D" id="1.10.8.10">
    <property type="entry name" value="DNA helicase RuvA subunit, C-terminal domain"/>
    <property type="match status" value="1"/>
</dbReference>
<dbReference type="EMBL" id="SSTE01007195">
    <property type="protein sequence ID" value="KAA0057385.1"/>
    <property type="molecule type" value="Genomic_DNA"/>
</dbReference>
<protein>
    <submittedName>
        <fullName evidence="1">E3 ubiquitin protein ligase RIN2-like isoform X2</fullName>
    </submittedName>
</protein>
<accession>A0A5A7UV14</accession>
<name>A0A5A7UV14_CUCMM</name>
<gene>
    <name evidence="1" type="ORF">E6C27_scaffold280G002540</name>
</gene>
<dbReference type="Proteomes" id="UP000321393">
    <property type="component" value="Unassembled WGS sequence"/>
</dbReference>
<evidence type="ECO:0000313" key="2">
    <source>
        <dbReference type="Proteomes" id="UP000321393"/>
    </source>
</evidence>